<dbReference type="OrthoDB" id="5363213at2"/>
<keyword evidence="1" id="KW-0004">4Fe-4S</keyword>
<dbReference type="EMBL" id="CP000767">
    <property type="protein sequence ID" value="EAU00299.1"/>
    <property type="molecule type" value="Genomic_DNA"/>
</dbReference>
<evidence type="ECO:0000256" key="5">
    <source>
        <dbReference type="ARBA" id="ARBA00023004"/>
    </source>
</evidence>
<dbReference type="InterPro" id="IPR036895">
    <property type="entry name" value="Uracil-DNA_glycosylase-like_sf"/>
</dbReference>
<evidence type="ECO:0000313" key="9">
    <source>
        <dbReference type="EMBL" id="EAU00299.1"/>
    </source>
</evidence>
<dbReference type="PANTHER" id="PTHR33693:SF1">
    <property type="entry name" value="TYPE-4 URACIL-DNA GLYCOSYLASE"/>
    <property type="match status" value="1"/>
</dbReference>
<dbReference type="CDD" id="cd10030">
    <property type="entry name" value="UDG-F4_TTUDGA_SPO1dp_like"/>
    <property type="match status" value="1"/>
</dbReference>
<dbReference type="HOGENOM" id="CLU_044815_1_4_7"/>
<dbReference type="GO" id="GO:0097506">
    <property type="term" value="F:deaminated base DNA N-glycosylase activity"/>
    <property type="evidence" value="ECO:0007669"/>
    <property type="project" value="UniProtKB-ARBA"/>
</dbReference>
<evidence type="ECO:0000256" key="2">
    <source>
        <dbReference type="ARBA" id="ARBA00022723"/>
    </source>
</evidence>
<organism evidence="9 10">
    <name type="scientific">Campylobacter curvus (strain 525.92)</name>
    <dbReference type="NCBI Taxonomy" id="360105"/>
    <lineage>
        <taxon>Bacteria</taxon>
        <taxon>Pseudomonadati</taxon>
        <taxon>Campylobacterota</taxon>
        <taxon>Epsilonproteobacteria</taxon>
        <taxon>Campylobacterales</taxon>
        <taxon>Campylobacteraceae</taxon>
        <taxon>Campylobacter</taxon>
    </lineage>
</organism>
<protein>
    <submittedName>
        <fullName evidence="9">Uracil-DNA glycosylase family protein</fullName>
    </submittedName>
</protein>
<dbReference type="GO" id="GO:0046872">
    <property type="term" value="F:metal ion binding"/>
    <property type="evidence" value="ECO:0007669"/>
    <property type="project" value="UniProtKB-KW"/>
</dbReference>
<dbReference type="SMART" id="SM00987">
    <property type="entry name" value="UreE_C"/>
    <property type="match status" value="1"/>
</dbReference>
<keyword evidence="3" id="KW-0227">DNA damage</keyword>
<accession>A7GYZ7</accession>
<keyword evidence="2" id="KW-0479">Metal-binding</keyword>
<dbReference type="Proteomes" id="UP000006380">
    <property type="component" value="Chromosome"/>
</dbReference>
<dbReference type="SUPFAM" id="SSF52141">
    <property type="entry name" value="Uracil-DNA glycosylase-like"/>
    <property type="match status" value="1"/>
</dbReference>
<dbReference type="AlphaFoldDB" id="A7GYZ7"/>
<keyword evidence="5" id="KW-0408">Iron</keyword>
<dbReference type="PANTHER" id="PTHR33693">
    <property type="entry name" value="TYPE-5 URACIL-DNA GLYCOSYLASE"/>
    <property type="match status" value="1"/>
</dbReference>
<dbReference type="SMART" id="SM00986">
    <property type="entry name" value="UDG"/>
    <property type="match status" value="1"/>
</dbReference>
<keyword evidence="4" id="KW-0378">Hydrolase</keyword>
<evidence type="ECO:0000313" key="10">
    <source>
        <dbReference type="Proteomes" id="UP000006380"/>
    </source>
</evidence>
<evidence type="ECO:0000256" key="1">
    <source>
        <dbReference type="ARBA" id="ARBA00022485"/>
    </source>
</evidence>
<evidence type="ECO:0000256" key="4">
    <source>
        <dbReference type="ARBA" id="ARBA00022801"/>
    </source>
</evidence>
<sequence length="223" mass="25339">MKISQRQEALKKLYFLKAVGYKFINENFINLYQSGEFSDLNELNKQISHCALCTLRKTANRTILGLGDKSSKVMFVSLAPSISEDQEGEHLCGMAGVKLCEMIYNSLGLRKGEFYISSILRCKFLPSETQNAAINECLELCRPYLLEEIRLLKPKVIVALGEQVFLNLYPESLLKNSFESIRGSVLKFGDISVMPTYSHAWLMKNPSFESVFLDDLRKIKGMI</sequence>
<dbReference type="RefSeq" id="WP_011992395.1">
    <property type="nucleotide sequence ID" value="NC_009715.2"/>
</dbReference>
<name>A7GYZ7_CAMC5</name>
<dbReference type="Pfam" id="PF03167">
    <property type="entry name" value="UDG"/>
    <property type="match status" value="1"/>
</dbReference>
<keyword evidence="6" id="KW-0411">Iron-sulfur</keyword>
<evidence type="ECO:0000259" key="8">
    <source>
        <dbReference type="SMART" id="SM00986"/>
    </source>
</evidence>
<dbReference type="GO" id="GO:0006281">
    <property type="term" value="P:DNA repair"/>
    <property type="evidence" value="ECO:0007669"/>
    <property type="project" value="UniProtKB-KW"/>
</dbReference>
<evidence type="ECO:0000256" key="7">
    <source>
        <dbReference type="ARBA" id="ARBA00023204"/>
    </source>
</evidence>
<dbReference type="Gene3D" id="3.40.470.10">
    <property type="entry name" value="Uracil-DNA glycosylase-like domain"/>
    <property type="match status" value="1"/>
</dbReference>
<reference evidence="9" key="1">
    <citation type="submission" date="2016-07" db="EMBL/GenBank/DDBJ databases">
        <title>Comparative genomics of the Campylobacter concisus group.</title>
        <authorList>
            <person name="Miller W.G."/>
            <person name="Yee E."/>
            <person name="Chapman M.H."/>
            <person name="Huynh S."/>
            <person name="Bono J.L."/>
            <person name="On S.L.W."/>
            <person name="StLeger J."/>
            <person name="Foster G."/>
            <person name="Parker C.T."/>
        </authorList>
    </citation>
    <scope>NUCLEOTIDE SEQUENCE</scope>
    <source>
        <strain evidence="9">525.92</strain>
    </source>
</reference>
<proteinExistence type="predicted"/>
<feature type="domain" description="Uracil-DNA glycosylase-like" evidence="8">
    <location>
        <begin position="64"/>
        <end position="217"/>
    </location>
</feature>
<dbReference type="STRING" id="360105.CCV52592_1827"/>
<keyword evidence="10" id="KW-1185">Reference proteome</keyword>
<evidence type="ECO:0000256" key="6">
    <source>
        <dbReference type="ARBA" id="ARBA00023014"/>
    </source>
</evidence>
<dbReference type="InterPro" id="IPR005122">
    <property type="entry name" value="Uracil-DNA_glycosylase-like"/>
</dbReference>
<evidence type="ECO:0000256" key="3">
    <source>
        <dbReference type="ARBA" id="ARBA00022763"/>
    </source>
</evidence>
<gene>
    <name evidence="9" type="ORF">CCV52592_1827</name>
</gene>
<dbReference type="GO" id="GO:0051539">
    <property type="term" value="F:4 iron, 4 sulfur cluster binding"/>
    <property type="evidence" value="ECO:0007669"/>
    <property type="project" value="UniProtKB-KW"/>
</dbReference>
<keyword evidence="7" id="KW-0234">DNA repair</keyword>
<dbReference type="KEGG" id="ccv:CCV52592_1827"/>
<dbReference type="InterPro" id="IPR051536">
    <property type="entry name" value="UDG_Type-4/5"/>
</dbReference>